<feature type="compositionally biased region" description="Basic and acidic residues" evidence="2">
    <location>
        <begin position="179"/>
        <end position="191"/>
    </location>
</feature>
<reference evidence="3 4" key="1">
    <citation type="journal article" date="2006" name="Science">
        <title>Phytophthora genome sequences uncover evolutionary origins and mechanisms of pathogenesis.</title>
        <authorList>
            <person name="Tyler B.M."/>
            <person name="Tripathy S."/>
            <person name="Zhang X."/>
            <person name="Dehal P."/>
            <person name="Jiang R.H."/>
            <person name="Aerts A."/>
            <person name="Arredondo F.D."/>
            <person name="Baxter L."/>
            <person name="Bensasson D."/>
            <person name="Beynon J.L."/>
            <person name="Chapman J."/>
            <person name="Damasceno C.M."/>
            <person name="Dorrance A.E."/>
            <person name="Dou D."/>
            <person name="Dickerman A.W."/>
            <person name="Dubchak I.L."/>
            <person name="Garbelotto M."/>
            <person name="Gijzen M."/>
            <person name="Gordon S.G."/>
            <person name="Govers F."/>
            <person name="Grunwald N.J."/>
            <person name="Huang W."/>
            <person name="Ivors K.L."/>
            <person name="Jones R.W."/>
            <person name="Kamoun S."/>
            <person name="Krampis K."/>
            <person name="Lamour K.H."/>
            <person name="Lee M.K."/>
            <person name="McDonald W.H."/>
            <person name="Medina M."/>
            <person name="Meijer H.J."/>
            <person name="Nordberg E.K."/>
            <person name="Maclean D.J."/>
            <person name="Ospina-Giraldo M.D."/>
            <person name="Morris P.F."/>
            <person name="Phuntumart V."/>
            <person name="Putnam N.H."/>
            <person name="Rash S."/>
            <person name="Rose J.K."/>
            <person name="Sakihama Y."/>
            <person name="Salamov A.A."/>
            <person name="Savidor A."/>
            <person name="Scheuring C.F."/>
            <person name="Smith B.M."/>
            <person name="Sobral B.W."/>
            <person name="Terry A."/>
            <person name="Torto-Alalibo T.A."/>
            <person name="Win J."/>
            <person name="Xu Z."/>
            <person name="Zhang H."/>
            <person name="Grigoriev I.V."/>
            <person name="Rokhsar D.S."/>
            <person name="Boore J.L."/>
        </authorList>
    </citation>
    <scope>NUCLEOTIDE SEQUENCE [LARGE SCALE GENOMIC DNA]</scope>
    <source>
        <strain evidence="3 4">P6497</strain>
    </source>
</reference>
<evidence type="ECO:0000256" key="2">
    <source>
        <dbReference type="SAM" id="MobiDB-lite"/>
    </source>
</evidence>
<accession>G4ZF63</accession>
<protein>
    <submittedName>
        <fullName evidence="3">Uncharacterized protein</fullName>
    </submittedName>
</protein>
<dbReference type="SMR" id="G4ZF63"/>
<dbReference type="Proteomes" id="UP000002640">
    <property type="component" value="Unassembled WGS sequence"/>
</dbReference>
<evidence type="ECO:0000313" key="3">
    <source>
        <dbReference type="EMBL" id="EGZ18494.1"/>
    </source>
</evidence>
<dbReference type="OMA" id="YSRTDGH"/>
<feature type="coiled-coil region" evidence="1">
    <location>
        <begin position="108"/>
        <end position="135"/>
    </location>
</feature>
<keyword evidence="1" id="KW-0175">Coiled coil</keyword>
<dbReference type="KEGG" id="psoj:PHYSODRAFT_301139"/>
<gene>
    <name evidence="3" type="ORF">PHYSODRAFT_301139</name>
</gene>
<feature type="region of interest" description="Disordered" evidence="2">
    <location>
        <begin position="65"/>
        <end position="88"/>
    </location>
</feature>
<dbReference type="AlphaFoldDB" id="G4ZF63"/>
<feature type="coiled-coil region" evidence="1">
    <location>
        <begin position="226"/>
        <end position="292"/>
    </location>
</feature>
<name>G4ZF63_PHYSP</name>
<feature type="region of interest" description="Disordered" evidence="2">
    <location>
        <begin position="168"/>
        <end position="198"/>
    </location>
</feature>
<sequence>MATCNGSCVGSCAQCESCCALRKELARLREASELRARQDHDQCVAMFQQMQELVRLNEAMARGCKRREADQPQSTSARSEVEALDRPDVEVEEKSCAVERELEQASQAQSLQAIVVQQQKELETLRRRQRDATANGRVRSRAGSCVGNQVEAREGQVVSLLRVISDEASASDETDSDGDEHRDEARSDFRPAAKKRASQLRKLPLTSLRAQLKGKDLQLLHCQQLIAKLEARLGQLLDRKQSMAQSYQQTSRTQQAHLKKYLAYIRQQTTEKKALERQVRDLKQYVDVLEKKVVSSTLVGNRKGREITSAILHNAS</sequence>
<dbReference type="GeneID" id="20641959"/>
<dbReference type="RefSeq" id="XP_009527552.1">
    <property type="nucleotide sequence ID" value="XM_009529257.1"/>
</dbReference>
<dbReference type="EMBL" id="JH159154">
    <property type="protein sequence ID" value="EGZ18494.1"/>
    <property type="molecule type" value="Genomic_DNA"/>
</dbReference>
<dbReference type="InParanoid" id="G4ZF63"/>
<evidence type="ECO:0000313" key="4">
    <source>
        <dbReference type="Proteomes" id="UP000002640"/>
    </source>
</evidence>
<evidence type="ECO:0000256" key="1">
    <source>
        <dbReference type="SAM" id="Coils"/>
    </source>
</evidence>
<organism evidence="3 4">
    <name type="scientific">Phytophthora sojae (strain P6497)</name>
    <name type="common">Soybean stem and root rot agent</name>
    <name type="synonym">Phytophthora megasperma f. sp. glycines</name>
    <dbReference type="NCBI Taxonomy" id="1094619"/>
    <lineage>
        <taxon>Eukaryota</taxon>
        <taxon>Sar</taxon>
        <taxon>Stramenopiles</taxon>
        <taxon>Oomycota</taxon>
        <taxon>Peronosporomycetes</taxon>
        <taxon>Peronosporales</taxon>
        <taxon>Peronosporaceae</taxon>
        <taxon>Phytophthora</taxon>
    </lineage>
</organism>
<keyword evidence="4" id="KW-1185">Reference proteome</keyword>
<feature type="compositionally biased region" description="Basic and acidic residues" evidence="2">
    <location>
        <begin position="79"/>
        <end position="88"/>
    </location>
</feature>
<feature type="compositionally biased region" description="Acidic residues" evidence="2">
    <location>
        <begin position="169"/>
        <end position="178"/>
    </location>
</feature>
<proteinExistence type="predicted"/>